<evidence type="ECO:0000313" key="3">
    <source>
        <dbReference type="Proteomes" id="UP000015347"/>
    </source>
</evidence>
<dbReference type="Proteomes" id="UP000015347">
    <property type="component" value="Unassembled WGS sequence"/>
</dbReference>
<dbReference type="STRING" id="1123237.Salmuc_05590"/>
<sequence length="471" mass="51012">MMRRTAACLAAALLAALPVAEPVSAQTEAVQDDPPATAVELTLPQLRALAARAVQAGRYDAALQLAGLMLAADAEDSYAHFVVAEAHLRGGDPRLAREAAHLSYRHADTDVQKHEAARAAAAASAREGRFLPAQIWMRRALWSSPGEAMTQRAANEFRALRRKARLRIDGGLTVAPSSNVNGGSSERVNTIEGLPLVGILSPTAQALSGTVARAEMTLRYRLARNERAQTELRAHGEVKRVWLSDEAQDKAPSADNGDFGSSLLEAGLMHRRSLAEKGPVLSLGVHGGRSWAAEAPRYDFGRVSAAMVQSLGARTALTIGHMRQEQYDLDGTADNVTTQAWSLGVMRRLAQGSRLSLNYQVADSQSENVNAVRRTEGLRARFDLGRPVGPVKLGLSLSAFDSHYPDYRVVLPVPGGREDRFYGADLDLTLHRFDVAGFVPKVRLSAERSESNVSRFDTEEYSISVGIESRF</sequence>
<keyword evidence="3" id="KW-1185">Reference proteome</keyword>
<keyword evidence="1" id="KW-0732">Signal</keyword>
<dbReference type="SUPFAM" id="SSF48452">
    <property type="entry name" value="TPR-like"/>
    <property type="match status" value="1"/>
</dbReference>
<protein>
    <recommendedName>
        <fullName evidence="4">DUF560 domain-containing protein</fullName>
    </recommendedName>
</protein>
<comment type="caution">
    <text evidence="2">The sequence shown here is derived from an EMBL/GenBank/DDBJ whole genome shotgun (WGS) entry which is preliminary data.</text>
</comment>
<dbReference type="eggNOG" id="COG0457">
    <property type="taxonomic scope" value="Bacteria"/>
</dbReference>
<organism evidence="2 3">
    <name type="scientific">Salipiger mucosus DSM 16094</name>
    <dbReference type="NCBI Taxonomy" id="1123237"/>
    <lineage>
        <taxon>Bacteria</taxon>
        <taxon>Pseudomonadati</taxon>
        <taxon>Pseudomonadota</taxon>
        <taxon>Alphaproteobacteria</taxon>
        <taxon>Rhodobacterales</taxon>
        <taxon>Roseobacteraceae</taxon>
        <taxon>Salipiger</taxon>
    </lineage>
</organism>
<feature type="signal peptide" evidence="1">
    <location>
        <begin position="1"/>
        <end position="25"/>
    </location>
</feature>
<name>S9S0A4_9RHOB</name>
<dbReference type="HOGENOM" id="CLU_045106_0_0_5"/>
<proteinExistence type="predicted"/>
<evidence type="ECO:0000256" key="1">
    <source>
        <dbReference type="SAM" id="SignalP"/>
    </source>
</evidence>
<dbReference type="EMBL" id="APVH01000035">
    <property type="protein sequence ID" value="EPX79649.1"/>
    <property type="molecule type" value="Genomic_DNA"/>
</dbReference>
<gene>
    <name evidence="2" type="ORF">Salmuc_05590</name>
</gene>
<accession>S9S0A4</accession>
<evidence type="ECO:0000313" key="2">
    <source>
        <dbReference type="EMBL" id="EPX79649.1"/>
    </source>
</evidence>
<dbReference type="AlphaFoldDB" id="S9S0A4"/>
<reference evidence="3" key="1">
    <citation type="journal article" date="2014" name="Stand. Genomic Sci.">
        <title>Genome sequence of the exopolysaccharide-producing Salipiger mucosus type strain (DSM 16094(T)), a moderately halophilic member of the Roseobacter clade.</title>
        <authorList>
            <person name="Riedel T."/>
            <person name="Spring S."/>
            <person name="Fiebig A."/>
            <person name="Petersen J."/>
            <person name="Kyrpides N.C."/>
            <person name="Goker M."/>
            <person name="Klenk H.P."/>
        </authorList>
    </citation>
    <scope>NUCLEOTIDE SEQUENCE [LARGE SCALE GENOMIC DNA]</scope>
    <source>
        <strain evidence="3">DSM 16094</strain>
    </source>
</reference>
<dbReference type="RefSeq" id="WP_020038511.1">
    <property type="nucleotide sequence ID" value="NZ_KE557278.1"/>
</dbReference>
<evidence type="ECO:0008006" key="4">
    <source>
        <dbReference type="Google" id="ProtNLM"/>
    </source>
</evidence>
<dbReference type="OrthoDB" id="7684399at2"/>
<feature type="chain" id="PRO_5004568913" description="DUF560 domain-containing protein" evidence="1">
    <location>
        <begin position="26"/>
        <end position="471"/>
    </location>
</feature>
<dbReference type="InterPro" id="IPR011990">
    <property type="entry name" value="TPR-like_helical_dom_sf"/>
</dbReference>